<evidence type="ECO:0000256" key="2">
    <source>
        <dbReference type="SAM" id="SignalP"/>
    </source>
</evidence>
<evidence type="ECO:0000256" key="1">
    <source>
        <dbReference type="SAM" id="MobiDB-lite"/>
    </source>
</evidence>
<proteinExistence type="predicted"/>
<feature type="region of interest" description="Disordered" evidence="1">
    <location>
        <begin position="276"/>
        <end position="307"/>
    </location>
</feature>
<organism evidence="3 4">
    <name type="scientific">Ascaris lumbricoides</name>
    <name type="common">Giant roundworm</name>
    <dbReference type="NCBI Taxonomy" id="6252"/>
    <lineage>
        <taxon>Eukaryota</taxon>
        <taxon>Metazoa</taxon>
        <taxon>Ecdysozoa</taxon>
        <taxon>Nematoda</taxon>
        <taxon>Chromadorea</taxon>
        <taxon>Rhabditida</taxon>
        <taxon>Spirurina</taxon>
        <taxon>Ascaridomorpha</taxon>
        <taxon>Ascaridoidea</taxon>
        <taxon>Ascarididae</taxon>
        <taxon>Ascaris</taxon>
    </lineage>
</organism>
<dbReference type="AlphaFoldDB" id="A0A0M3ICJ9"/>
<keyword evidence="2" id="KW-0732">Signal</keyword>
<dbReference type="Proteomes" id="UP000036681">
    <property type="component" value="Unplaced"/>
</dbReference>
<dbReference type="GO" id="GO:0008061">
    <property type="term" value="F:chitin binding"/>
    <property type="evidence" value="ECO:0007669"/>
    <property type="project" value="InterPro"/>
</dbReference>
<accession>A0A0M3ICJ9</accession>
<feature type="compositionally biased region" description="Low complexity" evidence="1">
    <location>
        <begin position="277"/>
        <end position="307"/>
    </location>
</feature>
<feature type="chain" id="PRO_5005656817" evidence="2">
    <location>
        <begin position="20"/>
        <end position="476"/>
    </location>
</feature>
<feature type="signal peptide" evidence="2">
    <location>
        <begin position="1"/>
        <end position="19"/>
    </location>
</feature>
<protein>
    <submittedName>
        <fullName evidence="4">Chitin-binding type-2 domain-containing protein</fullName>
    </submittedName>
</protein>
<name>A0A0M3ICJ9_ASCLU</name>
<dbReference type="InterPro" id="IPR036508">
    <property type="entry name" value="Chitin-bd_dom_sf"/>
</dbReference>
<sequence length="476" mass="52599">MKKISSFFVVAFIIAAVSSVGQNSAENDIANEQVLGQPKYWRAILGDVCQLPSFPYATGDPTRYVECVRQNNTINDRADVGIWQLRDCPPEHIFVAPADRCLTPESIISWMRFCEEQGGNNHSLCLYNNDQDTHFVVQEAQLPPQHCKCSNDDKNCTCPTAEIFEPVLVNNSARSGAHRNAKEFEATNLRPCTICPSLSADCFCPVNEWFQCHIGLENIKTEAWNHYYCSFLVIKRNEAGFTSAATSDPSKATAANFTTTSIVYSTGSAGYNIETKQVSPQRPQVTRQRRQQQTSRQQVSSTQQAQQKLMRVNSKKAEFKACRTTTTQQSYCPQQNEQQSIVQPQACPLVQGQVSQTAEYQGICSWMVDPLAVDPQGVTTYLQCQPTTNDVYCGRWQRMPCSPGTTFDVAVQLCVWHPGVQAGQVSLQTPSTVSLPAGIAGQCACTSGVPISSCGENNQCPGQSTCQIDTQVRYCL</sequence>
<reference evidence="4" key="1">
    <citation type="submission" date="2017-02" db="UniProtKB">
        <authorList>
            <consortium name="WormBaseParasite"/>
        </authorList>
    </citation>
    <scope>IDENTIFICATION</scope>
</reference>
<dbReference type="WBParaSite" id="ALUE_0001562501-mRNA-1">
    <property type="protein sequence ID" value="ALUE_0001562501-mRNA-1"/>
    <property type="gene ID" value="ALUE_0001562501"/>
</dbReference>
<dbReference type="SUPFAM" id="SSF57625">
    <property type="entry name" value="Invertebrate chitin-binding proteins"/>
    <property type="match status" value="1"/>
</dbReference>
<evidence type="ECO:0000313" key="4">
    <source>
        <dbReference type="WBParaSite" id="ALUE_0001562501-mRNA-1"/>
    </source>
</evidence>
<evidence type="ECO:0000313" key="3">
    <source>
        <dbReference type="Proteomes" id="UP000036681"/>
    </source>
</evidence>
<keyword evidence="3" id="KW-1185">Reference proteome</keyword>